<dbReference type="GO" id="GO:0016758">
    <property type="term" value="F:hexosyltransferase activity"/>
    <property type="evidence" value="ECO:0007669"/>
    <property type="project" value="InterPro"/>
</dbReference>
<dbReference type="SUPFAM" id="SSF53756">
    <property type="entry name" value="UDP-Glycosyltransferase/glycogen phosphorylase"/>
    <property type="match status" value="1"/>
</dbReference>
<evidence type="ECO:0000256" key="1">
    <source>
        <dbReference type="ARBA" id="ARBA00004240"/>
    </source>
</evidence>
<proteinExistence type="inferred from homology"/>
<dbReference type="PATRIC" id="fig|1432052.3.peg.7036"/>
<dbReference type="PANTHER" id="PTHR12867:SF6">
    <property type="entry name" value="N-ACETYLGLUCOSAMINYLDIPHOSPHODOLICHOL N-ACETYLGLUCOSAMINYLTRANSFERASE"/>
    <property type="match status" value="1"/>
</dbReference>
<keyword evidence="4" id="KW-0808">Transferase</keyword>
<comment type="subcellular location">
    <subcellularLocation>
        <location evidence="1">Endoplasmic reticulum</location>
    </subcellularLocation>
</comment>
<comment type="caution">
    <text evidence="7">The sequence shown here is derived from an EMBL/GenBank/DDBJ whole genome shotgun (WGS) entry which is preliminary data.</text>
</comment>
<dbReference type="EMBL" id="MCGI01000010">
    <property type="protein sequence ID" value="ODM02233.1"/>
    <property type="molecule type" value="Genomic_DNA"/>
</dbReference>
<evidence type="ECO:0000256" key="2">
    <source>
        <dbReference type="ARBA" id="ARBA00006962"/>
    </source>
</evidence>
<evidence type="ECO:0000256" key="4">
    <source>
        <dbReference type="ARBA" id="ARBA00022679"/>
    </source>
</evidence>
<dbReference type="AlphaFoldDB" id="A0A1E3A0F3"/>
<evidence type="ECO:0000259" key="6">
    <source>
        <dbReference type="Pfam" id="PF04101"/>
    </source>
</evidence>
<protein>
    <recommendedName>
        <fullName evidence="6">Glycosyl transferase family 28 C-terminal domain-containing protein</fullName>
    </recommendedName>
</protein>
<dbReference type="InterPro" id="IPR039042">
    <property type="entry name" value="Alg13-like"/>
</dbReference>
<comment type="similarity">
    <text evidence="2">Belongs to the glycosyltransferase 28 family.</text>
</comment>
<sequence>MIFVTVGSRNYPFDRLFKKLDELYENGTLMDEMFAQVGTSAYKPKHYKYKDFIPPDEFTEKIEKADIVVSHGASGSIMKALNDGKKVIVVTRLEKYGEHINDHQIQNNEAFSSNGYVLMADLELENLGECFKKIYDGTDGLVPWENKDPMAIVNLIDKFIQENW</sequence>
<evidence type="ECO:0000313" key="7">
    <source>
        <dbReference type="EMBL" id="ODM02233.1"/>
    </source>
</evidence>
<organism evidence="7 8">
    <name type="scientific">Eisenbergiella tayi</name>
    <dbReference type="NCBI Taxonomy" id="1432052"/>
    <lineage>
        <taxon>Bacteria</taxon>
        <taxon>Bacillati</taxon>
        <taxon>Bacillota</taxon>
        <taxon>Clostridia</taxon>
        <taxon>Lachnospirales</taxon>
        <taxon>Lachnospiraceae</taxon>
        <taxon>Eisenbergiella</taxon>
    </lineage>
</organism>
<dbReference type="Pfam" id="PF04101">
    <property type="entry name" value="Glyco_tran_28_C"/>
    <property type="match status" value="1"/>
</dbReference>
<dbReference type="PANTHER" id="PTHR12867">
    <property type="entry name" value="GLYCOSYL TRANSFERASE-RELATED"/>
    <property type="match status" value="1"/>
</dbReference>
<dbReference type="Proteomes" id="UP000095003">
    <property type="component" value="Unassembled WGS sequence"/>
</dbReference>
<accession>A0A1E3A0F3</accession>
<feature type="domain" description="Glycosyl transferase family 28 C-terminal" evidence="6">
    <location>
        <begin position="1"/>
        <end position="121"/>
    </location>
</feature>
<evidence type="ECO:0000313" key="8">
    <source>
        <dbReference type="Proteomes" id="UP000095003"/>
    </source>
</evidence>
<evidence type="ECO:0000256" key="3">
    <source>
        <dbReference type="ARBA" id="ARBA00022676"/>
    </source>
</evidence>
<keyword evidence="5" id="KW-0256">Endoplasmic reticulum</keyword>
<dbReference type="GO" id="GO:0006488">
    <property type="term" value="P:dolichol-linked oligosaccharide biosynthetic process"/>
    <property type="evidence" value="ECO:0007669"/>
    <property type="project" value="InterPro"/>
</dbReference>
<gene>
    <name evidence="7" type="ORF">BEH84_06376</name>
</gene>
<name>A0A1E3A0F3_9FIRM</name>
<reference evidence="7 8" key="1">
    <citation type="submission" date="2016-07" db="EMBL/GenBank/DDBJ databases">
        <title>Characterization of isolates of Eisenbergiella tayi derived from blood cultures, using whole genome sequencing.</title>
        <authorList>
            <person name="Burdz T."/>
            <person name="Wiebe D."/>
            <person name="Huynh C."/>
            <person name="Bernard K."/>
        </authorList>
    </citation>
    <scope>NUCLEOTIDE SEQUENCE [LARGE SCALE GENOMIC DNA]</scope>
    <source>
        <strain evidence="7 8">NML 120489</strain>
    </source>
</reference>
<dbReference type="InterPro" id="IPR007235">
    <property type="entry name" value="Glyco_trans_28_C"/>
</dbReference>
<keyword evidence="3" id="KW-0328">Glycosyltransferase</keyword>
<evidence type="ECO:0000256" key="5">
    <source>
        <dbReference type="ARBA" id="ARBA00022824"/>
    </source>
</evidence>
<dbReference type="Gene3D" id="3.40.50.2000">
    <property type="entry name" value="Glycogen Phosphorylase B"/>
    <property type="match status" value="1"/>
</dbReference>